<dbReference type="EMBL" id="JANIBM010000007">
    <property type="protein sequence ID" value="MCQ8181143.1"/>
    <property type="molecule type" value="Genomic_DNA"/>
</dbReference>
<name>A0ABT1UH11_9GAMM</name>
<comment type="subcellular location">
    <subcellularLocation>
        <location evidence="2">Membrane</location>
    </subcellularLocation>
</comment>
<evidence type="ECO:0000313" key="14">
    <source>
        <dbReference type="EMBL" id="MCQ8181143.1"/>
    </source>
</evidence>
<keyword evidence="9" id="KW-0902">Two-component regulatory system</keyword>
<dbReference type="Proteomes" id="UP001524569">
    <property type="component" value="Unassembled WGS sequence"/>
</dbReference>
<keyword evidence="7 14" id="KW-0418">Kinase</keyword>
<dbReference type="Gene3D" id="1.10.287.130">
    <property type="match status" value="1"/>
</dbReference>
<keyword evidence="10 11" id="KW-0472">Membrane</keyword>
<accession>A0ABT1UH11</accession>
<evidence type="ECO:0000256" key="6">
    <source>
        <dbReference type="ARBA" id="ARBA00022692"/>
    </source>
</evidence>
<dbReference type="InterPro" id="IPR036097">
    <property type="entry name" value="HisK_dim/P_sf"/>
</dbReference>
<dbReference type="SUPFAM" id="SSF55874">
    <property type="entry name" value="ATPase domain of HSP90 chaperone/DNA topoisomerase II/histidine kinase"/>
    <property type="match status" value="1"/>
</dbReference>
<evidence type="ECO:0000256" key="5">
    <source>
        <dbReference type="ARBA" id="ARBA00022679"/>
    </source>
</evidence>
<proteinExistence type="predicted"/>
<evidence type="ECO:0000256" key="8">
    <source>
        <dbReference type="ARBA" id="ARBA00022989"/>
    </source>
</evidence>
<keyword evidence="4" id="KW-0597">Phosphoprotein</keyword>
<dbReference type="InterPro" id="IPR004358">
    <property type="entry name" value="Sig_transdc_His_kin-like_C"/>
</dbReference>
<dbReference type="InterPro" id="IPR005467">
    <property type="entry name" value="His_kinase_dom"/>
</dbReference>
<evidence type="ECO:0000259" key="12">
    <source>
        <dbReference type="PROSITE" id="PS50109"/>
    </source>
</evidence>
<evidence type="ECO:0000256" key="9">
    <source>
        <dbReference type="ARBA" id="ARBA00023012"/>
    </source>
</evidence>
<dbReference type="SUPFAM" id="SSF47384">
    <property type="entry name" value="Homodimeric domain of signal transducing histidine kinase"/>
    <property type="match status" value="1"/>
</dbReference>
<evidence type="ECO:0000256" key="1">
    <source>
        <dbReference type="ARBA" id="ARBA00000085"/>
    </source>
</evidence>
<comment type="catalytic activity">
    <reaction evidence="1">
        <text>ATP + protein L-histidine = ADP + protein N-phospho-L-histidine.</text>
        <dbReference type="EC" id="2.7.13.3"/>
    </reaction>
</comment>
<feature type="domain" description="Histidine kinase" evidence="12">
    <location>
        <begin position="245"/>
        <end position="457"/>
    </location>
</feature>
<reference evidence="14 15" key="1">
    <citation type="submission" date="2022-07" db="EMBL/GenBank/DDBJ databases">
        <title>Methylomonas rivi sp. nov., Methylomonas rosea sp. nov., Methylomonas aureus sp. nov. and Methylomonas subterranea sp. nov., four novel methanotrophs isolated from a freshwater creek and the deep terrestrial subsurface.</title>
        <authorList>
            <person name="Abin C."/>
            <person name="Sankaranarayanan K."/>
            <person name="Garner C."/>
            <person name="Sindelar R."/>
            <person name="Kotary K."/>
            <person name="Garner R."/>
            <person name="Barclay S."/>
            <person name="Lawson P."/>
            <person name="Krumholz L."/>
        </authorList>
    </citation>
    <scope>NUCLEOTIDE SEQUENCE [LARGE SCALE GENOMIC DNA]</scope>
    <source>
        <strain evidence="14 15">SURF-1</strain>
    </source>
</reference>
<dbReference type="PANTHER" id="PTHR45436:SF1">
    <property type="entry name" value="SENSOR PROTEIN QSEC"/>
    <property type="match status" value="1"/>
</dbReference>
<organism evidence="14 15">
    <name type="scientific">Methylomonas aurea</name>
    <dbReference type="NCBI Taxonomy" id="2952224"/>
    <lineage>
        <taxon>Bacteria</taxon>
        <taxon>Pseudomonadati</taxon>
        <taxon>Pseudomonadota</taxon>
        <taxon>Gammaproteobacteria</taxon>
        <taxon>Methylococcales</taxon>
        <taxon>Methylococcaceae</taxon>
        <taxon>Methylomonas</taxon>
    </lineage>
</organism>
<dbReference type="SMART" id="SM00388">
    <property type="entry name" value="HisKA"/>
    <property type="match status" value="1"/>
</dbReference>
<dbReference type="Pfam" id="PF02518">
    <property type="entry name" value="HATPase_c"/>
    <property type="match status" value="1"/>
</dbReference>
<sequence length="474" mass="52373">MNKLRSLKHQMLLSLSLPLVFFVVADSVLSYYVTQHYVNETYDRWLTDSAKSLIQEIRVRQDMVSVELPPVALEMFKWDEEDKIHFKIVSAEYALLAGDAIVPDPPLQVEDWSVPVVYDASLNGEPARVVSIRIELRSGAEPVFVCVAETKNKRRTMMRDFLLVDLVTQLLLVMLTGFYLLAGTRHGLQPLQVLAGQVARRSPRELSPISDIETFIEVRTLTDTINDLLGQLRQAVETQNRFIANAAHQLRTPLAGLKIQAERVLREPGAIAYAPALLQIRDCADRLSHLTSQLLVLAKSEPIKGGSELEPVDLHGLSREICMEWAPLALQRQMELAFDGPGHPVLVAGDATLLRELLGNLLDNAIRYGFERGNVSVVLQEWPQPKLTVSDDGPGIPDSEIGRVFERFYRLGPGTGCGLGLAIVKEIADLHRARIELGRGEQGSRGTRIEVAFPALPAGAAGNAQASPECCSSK</sequence>
<evidence type="ECO:0000256" key="10">
    <source>
        <dbReference type="ARBA" id="ARBA00023136"/>
    </source>
</evidence>
<keyword evidence="5" id="KW-0808">Transferase</keyword>
<dbReference type="PROSITE" id="PS50885">
    <property type="entry name" value="HAMP"/>
    <property type="match status" value="1"/>
</dbReference>
<dbReference type="Pfam" id="PF08521">
    <property type="entry name" value="2CSK_N"/>
    <property type="match status" value="1"/>
</dbReference>
<evidence type="ECO:0000256" key="11">
    <source>
        <dbReference type="SAM" id="Phobius"/>
    </source>
</evidence>
<dbReference type="PRINTS" id="PR00344">
    <property type="entry name" value="BCTRLSENSOR"/>
</dbReference>
<feature type="domain" description="HAMP" evidence="13">
    <location>
        <begin position="185"/>
        <end position="237"/>
    </location>
</feature>
<protein>
    <recommendedName>
        <fullName evidence="3">histidine kinase</fullName>
        <ecNumber evidence="3">2.7.13.3</ecNumber>
    </recommendedName>
</protein>
<keyword evidence="8 11" id="KW-1133">Transmembrane helix</keyword>
<keyword evidence="6 11" id="KW-0812">Transmembrane</keyword>
<feature type="transmembrane region" description="Helical" evidence="11">
    <location>
        <begin position="161"/>
        <end position="182"/>
    </location>
</feature>
<dbReference type="CDD" id="cd00082">
    <property type="entry name" value="HisKA"/>
    <property type="match status" value="1"/>
</dbReference>
<evidence type="ECO:0000259" key="13">
    <source>
        <dbReference type="PROSITE" id="PS50885"/>
    </source>
</evidence>
<dbReference type="EC" id="2.7.13.3" evidence="3"/>
<dbReference type="RefSeq" id="WP_256610431.1">
    <property type="nucleotide sequence ID" value="NZ_JANIBM010000007.1"/>
</dbReference>
<dbReference type="GO" id="GO:0016301">
    <property type="term" value="F:kinase activity"/>
    <property type="evidence" value="ECO:0007669"/>
    <property type="project" value="UniProtKB-KW"/>
</dbReference>
<dbReference type="PANTHER" id="PTHR45436">
    <property type="entry name" value="SENSOR HISTIDINE KINASE YKOH"/>
    <property type="match status" value="1"/>
</dbReference>
<dbReference type="Gene3D" id="3.30.565.10">
    <property type="entry name" value="Histidine kinase-like ATPase, C-terminal domain"/>
    <property type="match status" value="1"/>
</dbReference>
<comment type="caution">
    <text evidence="14">The sequence shown here is derived from an EMBL/GenBank/DDBJ whole genome shotgun (WGS) entry which is preliminary data.</text>
</comment>
<dbReference type="InterPro" id="IPR013727">
    <property type="entry name" value="2CSK_N"/>
</dbReference>
<dbReference type="InterPro" id="IPR003660">
    <property type="entry name" value="HAMP_dom"/>
</dbReference>
<gene>
    <name evidence="14" type="ORF">NP603_08485</name>
</gene>
<dbReference type="InterPro" id="IPR050428">
    <property type="entry name" value="TCS_sensor_his_kinase"/>
</dbReference>
<dbReference type="InterPro" id="IPR036890">
    <property type="entry name" value="HATPase_C_sf"/>
</dbReference>
<dbReference type="Pfam" id="PF00512">
    <property type="entry name" value="HisKA"/>
    <property type="match status" value="1"/>
</dbReference>
<dbReference type="InterPro" id="IPR003661">
    <property type="entry name" value="HisK_dim/P_dom"/>
</dbReference>
<evidence type="ECO:0000256" key="7">
    <source>
        <dbReference type="ARBA" id="ARBA00022777"/>
    </source>
</evidence>
<dbReference type="SMART" id="SM00387">
    <property type="entry name" value="HATPase_c"/>
    <property type="match status" value="1"/>
</dbReference>
<dbReference type="InterPro" id="IPR003594">
    <property type="entry name" value="HATPase_dom"/>
</dbReference>
<evidence type="ECO:0000256" key="4">
    <source>
        <dbReference type="ARBA" id="ARBA00022553"/>
    </source>
</evidence>
<dbReference type="PROSITE" id="PS50109">
    <property type="entry name" value="HIS_KIN"/>
    <property type="match status" value="1"/>
</dbReference>
<evidence type="ECO:0000256" key="3">
    <source>
        <dbReference type="ARBA" id="ARBA00012438"/>
    </source>
</evidence>
<evidence type="ECO:0000313" key="15">
    <source>
        <dbReference type="Proteomes" id="UP001524569"/>
    </source>
</evidence>
<evidence type="ECO:0000256" key="2">
    <source>
        <dbReference type="ARBA" id="ARBA00004370"/>
    </source>
</evidence>
<keyword evidence="15" id="KW-1185">Reference proteome</keyword>